<dbReference type="AlphaFoldDB" id="A0A7W9TF10"/>
<reference evidence="2 3" key="1">
    <citation type="submission" date="2020-08" db="EMBL/GenBank/DDBJ databases">
        <title>Genomic Encyclopedia of Type Strains, Phase IV (KMG-IV): sequencing the most valuable type-strain genomes for metagenomic binning, comparative biology and taxonomic classification.</title>
        <authorList>
            <person name="Goeker M."/>
        </authorList>
    </citation>
    <scope>NUCLEOTIDE SEQUENCE [LARGE SCALE GENOMIC DNA]</scope>
    <source>
        <strain evidence="2 3">DSM 43350</strain>
    </source>
</reference>
<keyword evidence="1" id="KW-0732">Signal</keyword>
<evidence type="ECO:0000313" key="3">
    <source>
        <dbReference type="Proteomes" id="UP000591537"/>
    </source>
</evidence>
<keyword evidence="3" id="KW-1185">Reference proteome</keyword>
<dbReference type="EMBL" id="JACHGV010000008">
    <property type="protein sequence ID" value="MBB6079449.1"/>
    <property type="molecule type" value="Genomic_DNA"/>
</dbReference>
<evidence type="ECO:0000256" key="1">
    <source>
        <dbReference type="SAM" id="SignalP"/>
    </source>
</evidence>
<organism evidence="2 3">
    <name type="scientific">Streptomyces paradoxus</name>
    <dbReference type="NCBI Taxonomy" id="66375"/>
    <lineage>
        <taxon>Bacteria</taxon>
        <taxon>Bacillati</taxon>
        <taxon>Actinomycetota</taxon>
        <taxon>Actinomycetes</taxon>
        <taxon>Kitasatosporales</taxon>
        <taxon>Streptomycetaceae</taxon>
        <taxon>Streptomyces</taxon>
    </lineage>
</organism>
<feature type="chain" id="PRO_5039432309" evidence="1">
    <location>
        <begin position="34"/>
        <end position="404"/>
    </location>
</feature>
<feature type="signal peptide" evidence="1">
    <location>
        <begin position="1"/>
        <end position="33"/>
    </location>
</feature>
<accession>A0A7W9TF10</accession>
<name>A0A7W9TF10_9ACTN</name>
<proteinExistence type="predicted"/>
<dbReference type="PROSITE" id="PS51257">
    <property type="entry name" value="PROKAR_LIPOPROTEIN"/>
    <property type="match status" value="1"/>
</dbReference>
<sequence>MISRHPSLTRAGFGVATAAAALAVAGCFAGAPAEPPHPVFSAPKAQQPAKALEATLATDAFAFRQAMTFELGTGEAVLTSEGRMAPKAGHAVGTRSWTFTKRVTTAQREALLGSSPAPSPQPAELGVAVEGTDVLVRPGTAPYWIRHAPSDFTLDGNRNVESLAGTQVPFGGTLLELLSSGGRVTKSTPTGTGRTYTIRTTAPAALTLFPKDLRDMLHRGTDEAAAPLPVDLVLRTDGKGRFTRVSADLGALKARERGSLRSLKGIRAELTVSQHGAGAPKLPSAARQLPARDTVREIDELEPGACFDPHTGTGSNRLVVSRPCETKHGARILAQPEMTTAYPGADKARQQAETACDRAVPDSPAAWRAESAGRDTHWFTWPTDKWDWNEHGAARATCYTFTNY</sequence>
<evidence type="ECO:0000313" key="2">
    <source>
        <dbReference type="EMBL" id="MBB6079449.1"/>
    </source>
</evidence>
<dbReference type="Proteomes" id="UP000591537">
    <property type="component" value="Unassembled WGS sequence"/>
</dbReference>
<protein>
    <submittedName>
        <fullName evidence="2">Uncharacterized protein</fullName>
    </submittedName>
</protein>
<gene>
    <name evidence="2" type="ORF">HNR57_005392</name>
</gene>
<comment type="caution">
    <text evidence="2">The sequence shown here is derived from an EMBL/GenBank/DDBJ whole genome shotgun (WGS) entry which is preliminary data.</text>
</comment>
<dbReference type="RefSeq" id="WP_184563598.1">
    <property type="nucleotide sequence ID" value="NZ_BAAARS010000009.1"/>
</dbReference>